<feature type="transmembrane region" description="Helical" evidence="1">
    <location>
        <begin position="108"/>
        <end position="131"/>
    </location>
</feature>
<organism evidence="2 3">
    <name type="scientific">Vibrio hippocampi</name>
    <dbReference type="NCBI Taxonomy" id="654686"/>
    <lineage>
        <taxon>Bacteria</taxon>
        <taxon>Pseudomonadati</taxon>
        <taxon>Pseudomonadota</taxon>
        <taxon>Gammaproteobacteria</taxon>
        <taxon>Vibrionales</taxon>
        <taxon>Vibrionaceae</taxon>
        <taxon>Vibrio</taxon>
    </lineage>
</organism>
<proteinExistence type="predicted"/>
<reference evidence="2" key="1">
    <citation type="submission" date="2021-12" db="EMBL/GenBank/DDBJ databases">
        <authorList>
            <person name="Rodrigo-Torres L."/>
            <person name="Arahal R. D."/>
            <person name="Lucena T."/>
        </authorList>
    </citation>
    <scope>NUCLEOTIDE SEQUENCE</scope>
    <source>
        <strain evidence="2">CECT 8226</strain>
    </source>
</reference>
<gene>
    <name evidence="2" type="ORF">VHP8226_03461</name>
</gene>
<sequence>MKKPYRKGIITAQTIAHLMMFVYLISNSVDIFTTLSCYSLFAVIQYLIVFTYGSSVLMSSVSDLALSVYSLLIPYAVREMVGHRFVVGQSEFIPSAVSEFPLVSGDNIWMWGLCFYFLTRFLGIGYGLCFARMSSQNKAYTKCLTK</sequence>
<evidence type="ECO:0000313" key="3">
    <source>
        <dbReference type="Proteomes" id="UP000838160"/>
    </source>
</evidence>
<feature type="transmembrane region" description="Helical" evidence="1">
    <location>
        <begin position="31"/>
        <end position="49"/>
    </location>
</feature>
<comment type="caution">
    <text evidence="2">The sequence shown here is derived from an EMBL/GenBank/DDBJ whole genome shotgun (WGS) entry which is preliminary data.</text>
</comment>
<name>A0ABN8DNU4_9VIBR</name>
<keyword evidence="1" id="KW-0472">Membrane</keyword>
<dbReference type="EMBL" id="CAKLCM010000003">
    <property type="protein sequence ID" value="CAH0529706.1"/>
    <property type="molecule type" value="Genomic_DNA"/>
</dbReference>
<dbReference type="Proteomes" id="UP000838160">
    <property type="component" value="Unassembled WGS sequence"/>
</dbReference>
<keyword evidence="1" id="KW-0812">Transmembrane</keyword>
<keyword evidence="3" id="KW-1185">Reference proteome</keyword>
<protein>
    <submittedName>
        <fullName evidence="2">Uncharacterized protein</fullName>
    </submittedName>
</protein>
<evidence type="ECO:0000256" key="1">
    <source>
        <dbReference type="SAM" id="Phobius"/>
    </source>
</evidence>
<dbReference type="RefSeq" id="WP_237486284.1">
    <property type="nucleotide sequence ID" value="NZ_CAKLCM010000003.1"/>
</dbReference>
<keyword evidence="1" id="KW-1133">Transmembrane helix</keyword>
<evidence type="ECO:0000313" key="2">
    <source>
        <dbReference type="EMBL" id="CAH0529706.1"/>
    </source>
</evidence>
<accession>A0ABN8DNU4</accession>